<gene>
    <name evidence="1" type="ORF">SAMN04488557_1832</name>
</gene>
<dbReference type="OrthoDB" id="7932330at2"/>
<evidence type="ECO:0000313" key="1">
    <source>
        <dbReference type="EMBL" id="SFV33089.1"/>
    </source>
</evidence>
<evidence type="ECO:0000313" key="2">
    <source>
        <dbReference type="Proteomes" id="UP000199423"/>
    </source>
</evidence>
<dbReference type="AlphaFoldDB" id="A0A1I7NEL8"/>
<evidence type="ECO:0008006" key="3">
    <source>
        <dbReference type="Google" id="ProtNLM"/>
    </source>
</evidence>
<protein>
    <recommendedName>
        <fullName evidence="3">DUF2939 domain-containing protein</fullName>
    </recommendedName>
</protein>
<reference evidence="2" key="1">
    <citation type="submission" date="2016-10" db="EMBL/GenBank/DDBJ databases">
        <authorList>
            <person name="Varghese N."/>
            <person name="Submissions S."/>
        </authorList>
    </citation>
    <scope>NUCLEOTIDE SEQUENCE [LARGE SCALE GENOMIC DNA]</scope>
    <source>
        <strain evidence="2">DSM 1565</strain>
    </source>
</reference>
<organism evidence="1 2">
    <name type="scientific">Hyphomicrobium facile</name>
    <dbReference type="NCBI Taxonomy" id="51670"/>
    <lineage>
        <taxon>Bacteria</taxon>
        <taxon>Pseudomonadati</taxon>
        <taxon>Pseudomonadota</taxon>
        <taxon>Alphaproteobacteria</taxon>
        <taxon>Hyphomicrobiales</taxon>
        <taxon>Hyphomicrobiaceae</taxon>
        <taxon>Hyphomicrobium</taxon>
    </lineage>
</organism>
<dbReference type="Pfam" id="PF11159">
    <property type="entry name" value="DUF2939"/>
    <property type="match status" value="1"/>
</dbReference>
<proteinExistence type="predicted"/>
<dbReference type="InterPro" id="IPR021330">
    <property type="entry name" value="DUF2939"/>
</dbReference>
<accession>A0A1I7NEL8</accession>
<dbReference type="RefSeq" id="WP_092867243.1">
    <property type="nucleotide sequence ID" value="NZ_FPCH01000002.1"/>
</dbReference>
<keyword evidence="2" id="KW-1185">Reference proteome</keyword>
<dbReference type="EMBL" id="FPCH01000002">
    <property type="protein sequence ID" value="SFV33089.1"/>
    <property type="molecule type" value="Genomic_DNA"/>
</dbReference>
<sequence>MKPVSIVFGFFLVAAAIYIGSPFATAWGIREAVRNGDSNYLATAIEWPTVRETLKPSIARIALNLPDTNADPAASNGLWTRFKAYWGQSAVDSVVEKYVTPEGLPQLFTLRTKYRDLVGSDADEAKTTPILERIQRAWARVKRAEFTSPTSFEIDMEDKYDPTRIYLGKLELRSVGWKLTELRVKFLTTANTAVQKFSTIE</sequence>
<name>A0A1I7NEL8_9HYPH</name>
<dbReference type="Proteomes" id="UP000199423">
    <property type="component" value="Unassembled WGS sequence"/>
</dbReference>